<keyword evidence="5" id="KW-0221">Differentiation</keyword>
<keyword evidence="10" id="KW-0175">Coiled coil</keyword>
<dbReference type="Gene3D" id="3.30.40.10">
    <property type="entry name" value="Zinc/RING finger domain, C3HC4 (zinc finger)"/>
    <property type="match status" value="1"/>
</dbReference>
<dbReference type="FunFam" id="3.30.40.10:FF:000044">
    <property type="entry name" value="Regulating synaptic membrane exocytosis protein 2"/>
    <property type="match status" value="1"/>
</dbReference>
<dbReference type="CDD" id="cd04031">
    <property type="entry name" value="C2A_RIM1alpha"/>
    <property type="match status" value="1"/>
</dbReference>
<feature type="region of interest" description="Disordered" evidence="11">
    <location>
        <begin position="485"/>
        <end position="546"/>
    </location>
</feature>
<dbReference type="CDD" id="cd04028">
    <property type="entry name" value="C2B_RIM1alpha"/>
    <property type="match status" value="1"/>
</dbReference>
<name>A0A8C2T5E8_COTJA</name>
<reference evidence="16" key="1">
    <citation type="submission" date="2015-11" db="EMBL/GenBank/DDBJ databases">
        <authorList>
            <consortium name="International Coturnix japonica Genome Analysis Consortium"/>
            <person name="Warren W."/>
            <person name="Burt D.W."/>
            <person name="Antin P.B."/>
            <person name="Lanford R."/>
            <person name="Gros J."/>
            <person name="Wilson R.K."/>
        </authorList>
    </citation>
    <scope>NUCLEOTIDE SEQUENCE [LARGE SCALE GENOMIC DNA]</scope>
</reference>
<feature type="region of interest" description="Disordered" evidence="11">
    <location>
        <begin position="1"/>
        <end position="32"/>
    </location>
</feature>
<feature type="compositionally biased region" description="Polar residues" evidence="11">
    <location>
        <begin position="431"/>
        <end position="440"/>
    </location>
</feature>
<feature type="compositionally biased region" description="Low complexity" evidence="11">
    <location>
        <begin position="215"/>
        <end position="228"/>
    </location>
</feature>
<evidence type="ECO:0000256" key="9">
    <source>
        <dbReference type="PROSITE-ProRule" id="PRU00091"/>
    </source>
</evidence>
<dbReference type="Pfam" id="PF22601">
    <property type="entry name" value="RIM2a_ZnF"/>
    <property type="match status" value="1"/>
</dbReference>
<dbReference type="Gene3D" id="2.60.40.150">
    <property type="entry name" value="C2 domain"/>
    <property type="match status" value="2"/>
</dbReference>
<feature type="compositionally biased region" description="Acidic residues" evidence="11">
    <location>
        <begin position="536"/>
        <end position="546"/>
    </location>
</feature>
<dbReference type="Ensembl" id="ENSCJPT00005011920.1">
    <property type="protein sequence ID" value="ENSCJPP00005007768.1"/>
    <property type="gene ID" value="ENSCJPG00005007064.1"/>
</dbReference>
<evidence type="ECO:0000256" key="1">
    <source>
        <dbReference type="ARBA" id="ARBA00022553"/>
    </source>
</evidence>
<feature type="compositionally biased region" description="Basic and acidic residues" evidence="11">
    <location>
        <begin position="194"/>
        <end position="207"/>
    </location>
</feature>
<evidence type="ECO:0000259" key="15">
    <source>
        <dbReference type="PROSITE" id="PS50916"/>
    </source>
</evidence>
<feature type="domain" description="RabBD" evidence="15">
    <location>
        <begin position="22"/>
        <end position="171"/>
    </location>
</feature>
<feature type="compositionally biased region" description="Basic and acidic residues" evidence="11">
    <location>
        <begin position="983"/>
        <end position="1000"/>
    </location>
</feature>
<dbReference type="InterPro" id="IPR001478">
    <property type="entry name" value="PDZ"/>
</dbReference>
<feature type="compositionally biased region" description="Low complexity" evidence="11">
    <location>
        <begin position="1247"/>
        <end position="1268"/>
    </location>
</feature>
<evidence type="ECO:0000259" key="13">
    <source>
        <dbReference type="PROSITE" id="PS50106"/>
    </source>
</evidence>
<dbReference type="FunFam" id="2.60.40.150:FF:000003">
    <property type="entry name" value="Regulating synaptic membrane exocytosis protein 2"/>
    <property type="match status" value="1"/>
</dbReference>
<dbReference type="GO" id="GO:0030154">
    <property type="term" value="P:cell differentiation"/>
    <property type="evidence" value="ECO:0007669"/>
    <property type="project" value="UniProtKB-KW"/>
</dbReference>
<dbReference type="InterPro" id="IPR039032">
    <property type="entry name" value="Rim-like"/>
</dbReference>
<feature type="compositionally biased region" description="Polar residues" evidence="11">
    <location>
        <begin position="177"/>
        <end position="191"/>
    </location>
</feature>
<dbReference type="GO" id="GO:0048788">
    <property type="term" value="C:cytoskeleton of presynaptic active zone"/>
    <property type="evidence" value="ECO:0007669"/>
    <property type="project" value="TreeGrafter"/>
</dbReference>
<keyword evidence="2" id="KW-0479">Metal-binding</keyword>
<dbReference type="SUPFAM" id="SSF57903">
    <property type="entry name" value="FYVE/PHD zinc finger"/>
    <property type="match status" value="1"/>
</dbReference>
<keyword evidence="1" id="KW-0597">Phosphoprotein</keyword>
<dbReference type="GO" id="GO:0031267">
    <property type="term" value="F:small GTPase binding"/>
    <property type="evidence" value="ECO:0007669"/>
    <property type="project" value="InterPro"/>
</dbReference>
<sequence>MSSSAGPRGPRPPTVPPPMQELPDLSHLTEEERNIIMAVMDRQKEEEEKEEAMLKRLHQQFESYKEQVRKIGEEARRYQGEHKDDAPTCGICHKTKFADGCGHLCSYCRTKFCARCGGRVSLRSNNEDKVYRNTVPTHCGSPVPVRVMWVCNLCRKQQEILTKSGAWFFGSGPQPSPSQDGTLSDTATGASSDAPREKKARLQERSRSQTPLSTAAASSQEISPSSVQSDRRKGAEVSQPAMGLDQKQVSSRSRSEPPRERKKTLVSDQNGKVVKSERKRVPKTSLQKEGPADDRERKERHENRRLEKGKSQDYPDLPEKLEEGKVPDDEKQRKEDEYHTRYRSDPNLARYPVKPHPEEQQMRMHAKVSKARHERRHSDVALPHTEMEEAEVPENNLGKRSQLQGTQDRKSLVETQRSYSIDRTGDVRISVSKQLTNHSPPTLRHSPVPIEHVEYKNHDTFKKQSRLDPSSAILMRKAKREKMETMLRNDSLSSDQSESVRPSPPKPHRAKRGGKKRQMSVSSSEEEGASTPEYTSCEDVEIESESVSEKGDLDYYWLDPATWHSRETSPISSHPVTWQPSKEGDRLIGRVILNKRTTMPKESGALLGLKVVGGKMTELGRLGAFITKVKKGSLADVVGHLRAGDEVLEWNGKPLPGATNEEVYNIILESKSEPQVEIIVSRPIGDIPRIPESSHPPLESSSSSFESQKMERPSISVISPTSPGALRDAPQVLPGQLSVKLWYDKVGHQLIVNVLQATDLPPRVDGRPRNPYVKMYFLPDRSDKSKRRTKTVKKSLEPKWNQTFLYSHVHRRDFRERMLEITVWDQPRVQEEESEFLGEILIELETALLDDEPHWYKLQTHDESSLPLPQPSPFMPRRHVHGGESSSKKLQRSRPISDSDISDYDVDDGIGVVPPGYRSSTRESRSTTLTVPEQQRTTHHRSRSVSPHRGDDQGRTRSRLPNVPSQRSLDEIHQMRRSRSPTRHHEASRSPADYRSRDMDSQYLSDQESELLMLPRAKRGRSAECLHTISELQPSLDRARSASTNCLRPDTSLHSPERERGRWSPSLERRRPTSPRIHIQHASPEDDRTRTLESCIPKQDSVDHLSAKPGAAQRQSRKVERYSSQKQTRKGSAAETERIHQQGSPTQSPPADTSFSSRRGRQLPQVPVRSGSIEQEQENYYSSTKASLVVEERTRQMKMKVHRYNQTSGSGSSQEHEREQYTKYNIQTDQYRSCDNVSAKSSDSDVSDVSAISRTSSASRLSSTSFMSEQSERPRGRISTFTPKMQGRRMGTSGRITKSTSVSGEMYKLEHNDGSQSDTAVGMVGTGGKKRRSSLSAKVVAIVSRRSRSTSQLSQTEAGNKKLKSTIQRSTETGMAAEMRSRMVRQPSRESTDGSINSYSSEGNLIFPGVRLGADSQFSDFLDGLGPAQLVGRQTLATPAMGDIQIGMVDKKGQLEVEVIRARGLTQKPGSKSTPAPYVKVYLLENGACIAKKKTRIARKTLDPLYQQTLVFDESPQGKVLQVIVWGDYGRMDHKSFMGVAQILLEELDLSSVVIGWYKLFPPSSLVDPTLTPLTRRASQSSLESSTGPPCIRS</sequence>
<feature type="region of interest" description="Disordered" evidence="11">
    <location>
        <begin position="168"/>
        <end position="449"/>
    </location>
</feature>
<dbReference type="GO" id="GO:0042391">
    <property type="term" value="P:regulation of membrane potential"/>
    <property type="evidence" value="ECO:0007669"/>
    <property type="project" value="TreeGrafter"/>
</dbReference>
<feature type="region of interest" description="Disordered" evidence="11">
    <location>
        <begin position="861"/>
        <end position="1000"/>
    </location>
</feature>
<feature type="compositionally biased region" description="Polar residues" evidence="11">
    <location>
        <begin position="488"/>
        <end position="500"/>
    </location>
</feature>
<feature type="domain" description="C2" evidence="12">
    <location>
        <begin position="733"/>
        <end position="856"/>
    </location>
</feature>
<dbReference type="InterPro" id="IPR036034">
    <property type="entry name" value="PDZ_sf"/>
</dbReference>
<dbReference type="CDD" id="cd06714">
    <property type="entry name" value="PDZ_RIM-like"/>
    <property type="match status" value="1"/>
</dbReference>
<feature type="region of interest" description="Disordered" evidence="11">
    <location>
        <begin position="689"/>
        <end position="723"/>
    </location>
</feature>
<feature type="domain" description="C2" evidence="12">
    <location>
        <begin position="1440"/>
        <end position="1558"/>
    </location>
</feature>
<keyword evidence="7" id="KW-0770">Synapse</keyword>
<accession>A0A8C2T5E8</accession>
<dbReference type="PANTHER" id="PTHR12157">
    <property type="entry name" value="REGULATING SYNAPTIC MEMBRANE EXOCYTOSIS PROTEIN"/>
    <property type="match status" value="1"/>
</dbReference>
<evidence type="ECO:0000256" key="4">
    <source>
        <dbReference type="ARBA" id="ARBA00022771"/>
    </source>
</evidence>
<dbReference type="GO" id="GO:0008270">
    <property type="term" value="F:zinc ion binding"/>
    <property type="evidence" value="ECO:0007669"/>
    <property type="project" value="UniProtKB-KW"/>
</dbReference>
<evidence type="ECO:0000313" key="16">
    <source>
        <dbReference type="Ensembl" id="ENSCJPP00005007768.1"/>
    </source>
</evidence>
<feature type="region of interest" description="Disordered" evidence="11">
    <location>
        <begin position="1310"/>
        <end position="1397"/>
    </location>
</feature>
<keyword evidence="6" id="KW-0862">Zinc</keyword>
<dbReference type="GO" id="GO:0006886">
    <property type="term" value="P:intracellular protein transport"/>
    <property type="evidence" value="ECO:0007669"/>
    <property type="project" value="InterPro"/>
</dbReference>
<dbReference type="InterPro" id="IPR054386">
    <property type="entry name" value="RIM_Znf"/>
</dbReference>
<feature type="compositionally biased region" description="Basic and acidic residues" evidence="11">
    <location>
        <begin position="1055"/>
        <end position="1071"/>
    </location>
</feature>
<keyword evidence="3" id="KW-0677">Repeat</keyword>
<evidence type="ECO:0000256" key="3">
    <source>
        <dbReference type="ARBA" id="ARBA00022737"/>
    </source>
</evidence>
<dbReference type="Pfam" id="PF00595">
    <property type="entry name" value="PDZ"/>
    <property type="match status" value="1"/>
</dbReference>
<feature type="compositionally biased region" description="Polar residues" evidence="11">
    <location>
        <begin position="1141"/>
        <end position="1157"/>
    </location>
</feature>
<feature type="compositionally biased region" description="Polar residues" evidence="11">
    <location>
        <begin position="1172"/>
        <end position="1184"/>
    </location>
</feature>
<dbReference type="Proteomes" id="UP000694412">
    <property type="component" value="Chromosome 3"/>
</dbReference>
<organism evidence="16 17">
    <name type="scientific">Coturnix japonica</name>
    <name type="common">Japanese quail</name>
    <name type="synonym">Coturnix coturnix japonica</name>
    <dbReference type="NCBI Taxonomy" id="93934"/>
    <lineage>
        <taxon>Eukaryota</taxon>
        <taxon>Metazoa</taxon>
        <taxon>Chordata</taxon>
        <taxon>Craniata</taxon>
        <taxon>Vertebrata</taxon>
        <taxon>Euteleostomi</taxon>
        <taxon>Archelosauria</taxon>
        <taxon>Archosauria</taxon>
        <taxon>Dinosauria</taxon>
        <taxon>Saurischia</taxon>
        <taxon>Theropoda</taxon>
        <taxon>Coelurosauria</taxon>
        <taxon>Aves</taxon>
        <taxon>Neognathae</taxon>
        <taxon>Galloanserae</taxon>
        <taxon>Galliformes</taxon>
        <taxon>Phasianidae</taxon>
        <taxon>Perdicinae</taxon>
        <taxon>Coturnix</taxon>
    </lineage>
</organism>
<gene>
    <name evidence="16" type="primary">RIMS1</name>
</gene>
<feature type="compositionally biased region" description="Basic residues" evidence="11">
    <location>
        <begin position="364"/>
        <end position="375"/>
    </location>
</feature>
<keyword evidence="4 9" id="KW-0863">Zinc-finger</keyword>
<feature type="compositionally biased region" description="Low complexity" evidence="11">
    <location>
        <begin position="691"/>
        <end position="707"/>
    </location>
</feature>
<comment type="subcellular location">
    <subcellularLocation>
        <location evidence="8">Synapse</location>
    </subcellularLocation>
</comment>
<dbReference type="PROSITE" id="PS50916">
    <property type="entry name" value="RABBD"/>
    <property type="match status" value="1"/>
</dbReference>
<evidence type="ECO:0000256" key="11">
    <source>
        <dbReference type="SAM" id="MobiDB-lite"/>
    </source>
</evidence>
<feature type="compositionally biased region" description="Low complexity" evidence="11">
    <location>
        <begin position="909"/>
        <end position="919"/>
    </location>
</feature>
<evidence type="ECO:0000256" key="10">
    <source>
        <dbReference type="SAM" id="Coils"/>
    </source>
</evidence>
<evidence type="ECO:0000313" key="17">
    <source>
        <dbReference type="Proteomes" id="UP000694412"/>
    </source>
</evidence>
<proteinExistence type="predicted"/>
<evidence type="ECO:0000259" key="14">
    <source>
        <dbReference type="PROSITE" id="PS50178"/>
    </source>
</evidence>
<evidence type="ECO:0000256" key="5">
    <source>
        <dbReference type="ARBA" id="ARBA00022782"/>
    </source>
</evidence>
<dbReference type="GeneTree" id="ENSGT00940000155134"/>
<dbReference type="FunFam" id="2.30.42.10:FF:000003">
    <property type="entry name" value="Regulating synaptic membrane exocytosis protein 1, putative"/>
    <property type="match status" value="1"/>
</dbReference>
<reference evidence="16" key="3">
    <citation type="submission" date="2025-09" db="UniProtKB">
        <authorList>
            <consortium name="Ensembl"/>
        </authorList>
    </citation>
    <scope>IDENTIFICATION</scope>
</reference>
<feature type="compositionally biased region" description="Pro residues" evidence="11">
    <location>
        <begin position="9"/>
        <end position="20"/>
    </location>
</feature>
<evidence type="ECO:0000256" key="8">
    <source>
        <dbReference type="ARBA" id="ARBA00034103"/>
    </source>
</evidence>
<feature type="coiled-coil region" evidence="10">
    <location>
        <begin position="40"/>
        <end position="81"/>
    </location>
</feature>
<dbReference type="SMART" id="SM00228">
    <property type="entry name" value="PDZ"/>
    <property type="match status" value="1"/>
</dbReference>
<dbReference type="Gene3D" id="2.30.42.10">
    <property type="match status" value="1"/>
</dbReference>
<evidence type="ECO:0000256" key="6">
    <source>
        <dbReference type="ARBA" id="ARBA00022833"/>
    </source>
</evidence>
<dbReference type="SUPFAM" id="SSF49562">
    <property type="entry name" value="C2 domain (Calcium/lipid-binding domain, CaLB)"/>
    <property type="match status" value="2"/>
</dbReference>
<feature type="compositionally biased region" description="Basic residues" evidence="11">
    <location>
        <begin position="506"/>
        <end position="518"/>
    </location>
</feature>
<dbReference type="GO" id="GO:0048167">
    <property type="term" value="P:regulation of synaptic plasticity"/>
    <property type="evidence" value="ECO:0007669"/>
    <property type="project" value="TreeGrafter"/>
</dbReference>
<dbReference type="InterPro" id="IPR013083">
    <property type="entry name" value="Znf_RING/FYVE/PHD"/>
</dbReference>
<feature type="domain" description="PDZ" evidence="13">
    <location>
        <begin position="596"/>
        <end position="682"/>
    </location>
</feature>
<dbReference type="InterPro" id="IPR017455">
    <property type="entry name" value="Znf_FYVE-rel"/>
</dbReference>
<dbReference type="GO" id="GO:0050806">
    <property type="term" value="P:positive regulation of synaptic transmission"/>
    <property type="evidence" value="ECO:0007669"/>
    <property type="project" value="TreeGrafter"/>
</dbReference>
<dbReference type="PROSITE" id="PS50178">
    <property type="entry name" value="ZF_FYVE"/>
    <property type="match status" value="1"/>
</dbReference>
<dbReference type="InterPro" id="IPR011011">
    <property type="entry name" value="Znf_FYVE_PHD"/>
</dbReference>
<dbReference type="PROSITE" id="PS50004">
    <property type="entry name" value="C2"/>
    <property type="match status" value="2"/>
</dbReference>
<feature type="compositionally biased region" description="Basic and acidic residues" evidence="11">
    <location>
        <begin position="290"/>
        <end position="344"/>
    </location>
</feature>
<keyword evidence="17" id="KW-1185">Reference proteome</keyword>
<dbReference type="SMART" id="SM00239">
    <property type="entry name" value="C2"/>
    <property type="match status" value="2"/>
</dbReference>
<dbReference type="GO" id="GO:2000300">
    <property type="term" value="P:regulation of synaptic vesicle exocytosis"/>
    <property type="evidence" value="ECO:0007669"/>
    <property type="project" value="TreeGrafter"/>
</dbReference>
<dbReference type="GO" id="GO:0044325">
    <property type="term" value="F:transmembrane transporter binding"/>
    <property type="evidence" value="ECO:0007669"/>
    <property type="project" value="TreeGrafter"/>
</dbReference>
<dbReference type="Pfam" id="PF00168">
    <property type="entry name" value="C2"/>
    <property type="match status" value="2"/>
</dbReference>
<dbReference type="GO" id="GO:0042734">
    <property type="term" value="C:presynaptic membrane"/>
    <property type="evidence" value="ECO:0007669"/>
    <property type="project" value="TreeGrafter"/>
</dbReference>
<dbReference type="InterPro" id="IPR035892">
    <property type="entry name" value="C2_domain_sf"/>
</dbReference>
<dbReference type="SUPFAM" id="SSF50156">
    <property type="entry name" value="PDZ domain-like"/>
    <property type="match status" value="1"/>
</dbReference>
<dbReference type="InterPro" id="IPR000008">
    <property type="entry name" value="C2_dom"/>
</dbReference>
<evidence type="ECO:0000259" key="12">
    <source>
        <dbReference type="PROSITE" id="PS50004"/>
    </source>
</evidence>
<dbReference type="FunFam" id="2.60.40.150:FF:000001">
    <property type="entry name" value="Regulating synaptic membrane exocytosis 3, isoform CRA_a"/>
    <property type="match status" value="1"/>
</dbReference>
<protein>
    <submittedName>
        <fullName evidence="16">Regulating synaptic membrane exocytosis 1</fullName>
    </submittedName>
</protein>
<evidence type="ECO:0000256" key="7">
    <source>
        <dbReference type="ARBA" id="ARBA00023018"/>
    </source>
</evidence>
<feature type="region of interest" description="Disordered" evidence="11">
    <location>
        <begin position="1236"/>
        <end position="1297"/>
    </location>
</feature>
<feature type="compositionally biased region" description="Basic and acidic residues" evidence="11">
    <location>
        <begin position="253"/>
        <end position="265"/>
    </location>
</feature>
<dbReference type="InterPro" id="IPR010911">
    <property type="entry name" value="Rab_BD"/>
</dbReference>
<feature type="domain" description="FYVE-type" evidence="14">
    <location>
        <begin position="83"/>
        <end position="159"/>
    </location>
</feature>
<dbReference type="PROSITE" id="PS50106">
    <property type="entry name" value="PDZ"/>
    <property type="match status" value="1"/>
</dbReference>
<reference evidence="16" key="2">
    <citation type="submission" date="2025-08" db="UniProtKB">
        <authorList>
            <consortium name="Ensembl"/>
        </authorList>
    </citation>
    <scope>IDENTIFICATION</scope>
</reference>
<feature type="region of interest" description="Disordered" evidence="11">
    <location>
        <begin position="1035"/>
        <end position="1184"/>
    </location>
</feature>
<dbReference type="PANTHER" id="PTHR12157:SF18">
    <property type="entry name" value="REGULATING SYNAPTIC MEMBRANE EXOCYTOSIS PROTEIN 1"/>
    <property type="match status" value="1"/>
</dbReference>
<evidence type="ECO:0000256" key="2">
    <source>
        <dbReference type="ARBA" id="ARBA00022723"/>
    </source>
</evidence>
<dbReference type="GO" id="GO:0048791">
    <property type="term" value="P:calcium ion-regulated exocytosis of neurotransmitter"/>
    <property type="evidence" value="ECO:0007669"/>
    <property type="project" value="TreeGrafter"/>
</dbReference>